<dbReference type="Proteomes" id="UP000009226">
    <property type="component" value="Chromosome"/>
</dbReference>
<keyword evidence="1" id="KW-0418">Kinase</keyword>
<accession>F6B5C6</accession>
<dbReference type="GO" id="GO:0016301">
    <property type="term" value="F:kinase activity"/>
    <property type="evidence" value="ECO:0007669"/>
    <property type="project" value="UniProtKB-KW"/>
</dbReference>
<keyword evidence="1" id="KW-0808">Transferase</keyword>
<reference evidence="1" key="1">
    <citation type="submission" date="2011-05" db="EMBL/GenBank/DDBJ databases">
        <title>Complete sequence of Desulfotomaculum carboxydivorans CO-1-SRB.</title>
        <authorList>
            <consortium name="US DOE Joint Genome Institute"/>
            <person name="Lucas S."/>
            <person name="Han J."/>
            <person name="Lapidus A."/>
            <person name="Cheng J.-F."/>
            <person name="Goodwin L."/>
            <person name="Pitluck S."/>
            <person name="Peters L."/>
            <person name="Mikhailova N."/>
            <person name="Lu M."/>
            <person name="Han C."/>
            <person name="Tapia R."/>
            <person name="Land M."/>
            <person name="Hauser L."/>
            <person name="Kyrpides N."/>
            <person name="Ivanova N."/>
            <person name="Pagani I."/>
            <person name="Stams A."/>
            <person name="Plugge C."/>
            <person name="Muyzer G."/>
            <person name="Kuever J."/>
            <person name="Parshina S."/>
            <person name="Ivanova A."/>
            <person name="Nazina T."/>
            <person name="Woyke T."/>
        </authorList>
    </citation>
    <scope>NUCLEOTIDE SEQUENCE [LARGE SCALE GENOMIC DNA]</scope>
    <source>
        <strain evidence="1">CO-1-SRB</strain>
    </source>
</reference>
<evidence type="ECO:0000313" key="1">
    <source>
        <dbReference type="EMBL" id="AEF94247.1"/>
    </source>
</evidence>
<dbReference type="STRING" id="868595.Desca_1390"/>
<organism evidence="1 2">
    <name type="scientific">Desulfotomaculum nigrificans (strain DSM 14880 / VKM B-2319 / CO-1-SRB)</name>
    <name type="common">Desulfotomaculum carboxydivorans</name>
    <dbReference type="NCBI Taxonomy" id="868595"/>
    <lineage>
        <taxon>Bacteria</taxon>
        <taxon>Bacillati</taxon>
        <taxon>Bacillota</taxon>
        <taxon>Clostridia</taxon>
        <taxon>Eubacteriales</taxon>
        <taxon>Desulfotomaculaceae</taxon>
        <taxon>Desulfotomaculum</taxon>
    </lineage>
</organism>
<keyword evidence="1" id="KW-0670">Pyruvate</keyword>
<dbReference type="RefSeq" id="WP_013810155.1">
    <property type="nucleotide sequence ID" value="NC_015565.1"/>
</dbReference>
<proteinExistence type="predicted"/>
<name>F6B5C6_DESCC</name>
<protein>
    <submittedName>
        <fullName evidence="1">Phosphoenolpyruvate carboxykinase</fullName>
    </submittedName>
</protein>
<dbReference type="EMBL" id="CP002736">
    <property type="protein sequence ID" value="AEF94247.1"/>
    <property type="molecule type" value="Genomic_DNA"/>
</dbReference>
<keyword evidence="2" id="KW-1185">Reference proteome</keyword>
<evidence type="ECO:0000313" key="2">
    <source>
        <dbReference type="Proteomes" id="UP000009226"/>
    </source>
</evidence>
<dbReference type="HOGENOM" id="CLU_2394908_0_0_9"/>
<dbReference type="KEGG" id="dca:Desca_1390"/>
<dbReference type="AlphaFoldDB" id="F6B5C6"/>
<sequence length="93" mass="10481">MDKLKRDVEDCKIIDNPSLAELRQLATHKERTTKYGSASYISRMKNRSAKATYIVTAEGFQLGVDQQGMPPEQALSLSAEVHRFLKDVESSNH</sequence>
<gene>
    <name evidence="1" type="ordered locus">Desca_1390</name>
</gene>
<dbReference type="eggNOG" id="COG1866">
    <property type="taxonomic scope" value="Bacteria"/>
</dbReference>